<dbReference type="SUPFAM" id="SSF50978">
    <property type="entry name" value="WD40 repeat-like"/>
    <property type="match status" value="1"/>
</dbReference>
<evidence type="ECO:0000256" key="2">
    <source>
        <dbReference type="ARBA" id="ARBA00022552"/>
    </source>
</evidence>
<dbReference type="FunFam" id="2.130.10.10:FF:000061">
    <property type="entry name" value="Ribosome biogenesis protein BOP1 homolog"/>
    <property type="match status" value="1"/>
</dbReference>
<comment type="subcellular location">
    <subcellularLocation>
        <location evidence="7">Nucleus</location>
        <location evidence="7">Nucleolus</location>
    </subcellularLocation>
    <subcellularLocation>
        <location evidence="7">Nucleus</location>
        <location evidence="7">Nucleoplasm</location>
    </subcellularLocation>
</comment>
<evidence type="ECO:0000259" key="10">
    <source>
        <dbReference type="SMART" id="SM01035"/>
    </source>
</evidence>
<dbReference type="PROSITE" id="PS00678">
    <property type="entry name" value="WD_REPEATS_1"/>
    <property type="match status" value="1"/>
</dbReference>
<keyword evidence="3 8" id="KW-0853">WD repeat</keyword>
<keyword evidence="5 7" id="KW-0539">Nucleus</keyword>
<dbReference type="GO" id="GO:0030687">
    <property type="term" value="C:preribosome, large subunit precursor"/>
    <property type="evidence" value="ECO:0007669"/>
    <property type="project" value="UniProtKB-UniRule"/>
</dbReference>
<dbReference type="EMBL" id="HACA01025070">
    <property type="protein sequence ID" value="CDW42431.1"/>
    <property type="molecule type" value="Transcribed_RNA"/>
</dbReference>
<dbReference type="InterPro" id="IPR036322">
    <property type="entry name" value="WD40_repeat_dom_sf"/>
</dbReference>
<feature type="repeat" description="WD" evidence="8">
    <location>
        <begin position="393"/>
        <end position="434"/>
    </location>
</feature>
<feature type="compositionally biased region" description="Basic residues" evidence="9">
    <location>
        <begin position="1"/>
        <end position="12"/>
    </location>
</feature>
<feature type="domain" description="BOP1 N-terminal" evidence="10">
    <location>
        <begin position="119"/>
        <end position="386"/>
    </location>
</feature>
<dbReference type="GeneID" id="121129028"/>
<dbReference type="AlphaFoldDB" id="A0A0K2UXK1"/>
<dbReference type="PANTHER" id="PTHR17605:SF0">
    <property type="entry name" value="RIBOSOME BIOGENESIS PROTEIN BOP1"/>
    <property type="match status" value="1"/>
</dbReference>
<evidence type="ECO:0000256" key="6">
    <source>
        <dbReference type="ARBA" id="ARBA00055102"/>
    </source>
</evidence>
<dbReference type="PROSITE" id="PS50082">
    <property type="entry name" value="WD_REPEATS_2"/>
    <property type="match status" value="2"/>
</dbReference>
<feature type="compositionally biased region" description="Basic and acidic residues" evidence="9">
    <location>
        <begin position="16"/>
        <end position="31"/>
    </location>
</feature>
<dbReference type="GO" id="GO:0000463">
    <property type="term" value="P:maturation of LSU-rRNA from tricistronic rRNA transcript (SSU-rRNA, 5.8S rRNA, LSU-rRNA)"/>
    <property type="evidence" value="ECO:0007669"/>
    <property type="project" value="UniProtKB-UniRule"/>
</dbReference>
<evidence type="ECO:0000256" key="9">
    <source>
        <dbReference type="SAM" id="MobiDB-lite"/>
    </source>
</evidence>
<dbReference type="GO" id="GO:0000466">
    <property type="term" value="P:maturation of 5.8S rRNA from tricistronic rRNA transcript (SSU-rRNA, 5.8S rRNA, LSU-rRNA)"/>
    <property type="evidence" value="ECO:0007669"/>
    <property type="project" value="UniProtKB-UniRule"/>
</dbReference>
<comment type="function">
    <text evidence="6">Component of the PeBoW complex, which is required for maturation of 28S and 5.8S ribosomal RNAs and formation of the 60S ribosome.</text>
</comment>
<sequence length="736" mass="84862">MGIVGKQKRRMGPNKIKPDAETRNEFIKDDLDIKEEEANSDGEEGESSGEDDDSSVYSDLEREDAEDDLEDLPNESNELDNDKEEEEQEDLNEKDEYEYDSSDEEDIRNTVGNVPTHWYDDYPHLGYDLSGKQIIKPKKGDELDKFLSSVDNPEHGVTVTDPYTGKEVVLTEEDVQIIKRVREGKIPDPSADIVNEEWIPFFTAEVRETPICGVPEPKAAFTPSNPERLRVGRMVHSIKMGWMKTKAQREKDAEEAKIKEKNKFYMLWKTDDQQESKTRDIIPAPKMKLPGHAESYNPPPEYLFTENEESRWHEQKEEPYKRKHNFIPKKFKSLREVPAYKNFVQERFERCMDLHLAPRARKMRLTIQPEDLVPTLPNPKDLMPFPQVLGLTFLGHKNMIRSLSIESSGQYLASGSDDKTVKIWEIQSGYCLKTFHVKGVVKCVSWCPNSAISLIAIGVESRVLLVNAGVGDKLIVDRTNELLKDPPAINDNYVLPEKIRTTVKWELPEKDRDPEESLVVVSHFKSVKHITWHAKGDYFSTLVPEGQNRSVFIHQLSKWRSQMPFNKSKGLVQTVLFHPSRPYFFVATQRHVRIYNLVKQELSKKLMTGSKWISSLAIHPHGDNLLVGTYDKRVQWFDLDLSTSPYQVLRYHTNAVRGVAYHKRYPLFASCSDDTSIIVSHGMVYNDLLQNPLIVPLKKLRGHTKYDDFGVMDLIWHPTQPWLFSSGADGYIRLWT</sequence>
<evidence type="ECO:0000256" key="1">
    <source>
        <dbReference type="ARBA" id="ARBA00022517"/>
    </source>
</evidence>
<dbReference type="PANTHER" id="PTHR17605">
    <property type="entry name" value="RIBOSOME BIOGENESIS PROTEIN BOP1 BLOCK OF PROLIFERATION 1 PROTEIN"/>
    <property type="match status" value="1"/>
</dbReference>
<dbReference type="Pfam" id="PF00400">
    <property type="entry name" value="WD40"/>
    <property type="match status" value="4"/>
</dbReference>
<dbReference type="PROSITE" id="PS50294">
    <property type="entry name" value="WD_REPEATS_REGION"/>
    <property type="match status" value="2"/>
</dbReference>
<dbReference type="GO" id="GO:0070545">
    <property type="term" value="C:PeBoW complex"/>
    <property type="evidence" value="ECO:0007669"/>
    <property type="project" value="TreeGrafter"/>
</dbReference>
<reference evidence="11" key="1">
    <citation type="submission" date="2014-05" db="EMBL/GenBank/DDBJ databases">
        <authorList>
            <person name="Chronopoulou M."/>
        </authorList>
    </citation>
    <scope>NUCLEOTIDE SEQUENCE</scope>
    <source>
        <tissue evidence="11">Whole organism</tissue>
    </source>
</reference>
<dbReference type="InterPro" id="IPR019775">
    <property type="entry name" value="WD40_repeat_CS"/>
</dbReference>
<dbReference type="InterPro" id="IPR015943">
    <property type="entry name" value="WD40/YVTN_repeat-like_dom_sf"/>
</dbReference>
<evidence type="ECO:0000313" key="11">
    <source>
        <dbReference type="EMBL" id="CDW42431.1"/>
    </source>
</evidence>
<evidence type="ECO:0000256" key="4">
    <source>
        <dbReference type="ARBA" id="ARBA00022737"/>
    </source>
</evidence>
<dbReference type="OrthoDB" id="5571054at2759"/>
<keyword evidence="4" id="KW-0677">Repeat</keyword>
<dbReference type="Pfam" id="PF08145">
    <property type="entry name" value="BOP1NT"/>
    <property type="match status" value="1"/>
</dbReference>
<evidence type="ECO:0000256" key="3">
    <source>
        <dbReference type="ARBA" id="ARBA00022574"/>
    </source>
</evidence>
<feature type="repeat" description="WD" evidence="8">
    <location>
        <begin position="711"/>
        <end position="736"/>
    </location>
</feature>
<dbReference type="InterPro" id="IPR001680">
    <property type="entry name" value="WD40_rpt"/>
</dbReference>
<keyword evidence="1 7" id="KW-0690">Ribosome biogenesis</keyword>
<dbReference type="InterPro" id="IPR028598">
    <property type="entry name" value="BOP1/Erb1"/>
</dbReference>
<accession>A0A0K2UXK1</accession>
<organism evidence="11">
    <name type="scientific">Lepeophtheirus salmonis</name>
    <name type="common">Salmon louse</name>
    <name type="synonym">Caligus salmonis</name>
    <dbReference type="NCBI Taxonomy" id="72036"/>
    <lineage>
        <taxon>Eukaryota</taxon>
        <taxon>Metazoa</taxon>
        <taxon>Ecdysozoa</taxon>
        <taxon>Arthropoda</taxon>
        <taxon>Crustacea</taxon>
        <taxon>Multicrustacea</taxon>
        <taxon>Hexanauplia</taxon>
        <taxon>Copepoda</taxon>
        <taxon>Siphonostomatoida</taxon>
        <taxon>Caligidae</taxon>
        <taxon>Lepeophtheirus</taxon>
    </lineage>
</organism>
<dbReference type="RefSeq" id="XP_040580625.1">
    <property type="nucleotide sequence ID" value="XM_040724691.2"/>
</dbReference>
<comment type="function">
    <text evidence="7">Required for maturation of ribosomal RNAs and formation of the large ribosomal subunit.</text>
</comment>
<dbReference type="Gene3D" id="2.130.10.10">
    <property type="entry name" value="YVTN repeat-like/Quinoprotein amine dehydrogenase"/>
    <property type="match status" value="1"/>
</dbReference>
<keyword evidence="2 7" id="KW-0698">rRNA processing</keyword>
<feature type="compositionally biased region" description="Acidic residues" evidence="9">
    <location>
        <begin position="61"/>
        <end position="106"/>
    </location>
</feature>
<dbReference type="InterPro" id="IPR012953">
    <property type="entry name" value="BOP1_N_dom"/>
</dbReference>
<dbReference type="GO" id="GO:0005654">
    <property type="term" value="C:nucleoplasm"/>
    <property type="evidence" value="ECO:0007669"/>
    <property type="project" value="UniProtKB-SubCell"/>
</dbReference>
<feature type="region of interest" description="Disordered" evidence="9">
    <location>
        <begin position="1"/>
        <end position="112"/>
    </location>
</feature>
<dbReference type="GO" id="GO:0043021">
    <property type="term" value="F:ribonucleoprotein complex binding"/>
    <property type="evidence" value="ECO:0007669"/>
    <property type="project" value="UniProtKB-UniRule"/>
</dbReference>
<evidence type="ECO:0000256" key="5">
    <source>
        <dbReference type="ARBA" id="ARBA00023242"/>
    </source>
</evidence>
<dbReference type="SMART" id="SM00320">
    <property type="entry name" value="WD40"/>
    <property type="match status" value="6"/>
</dbReference>
<proteinExistence type="inferred from homology"/>
<protein>
    <recommendedName>
        <fullName evidence="7">Ribosome biogenesis protein BOP1 homolog</fullName>
    </recommendedName>
</protein>
<name>A0A0K2UXK1_LEPSM</name>
<dbReference type="KEGG" id="lsm:121129028"/>
<evidence type="ECO:0000256" key="8">
    <source>
        <dbReference type="PROSITE-ProRule" id="PRU00221"/>
    </source>
</evidence>
<comment type="similarity">
    <text evidence="7">Belongs to the WD repeat BOP1/ERB1 family.</text>
</comment>
<evidence type="ECO:0000256" key="7">
    <source>
        <dbReference type="HAMAP-Rule" id="MF_03027"/>
    </source>
</evidence>
<dbReference type="HAMAP" id="MF_03027">
    <property type="entry name" value="BOP1"/>
    <property type="match status" value="1"/>
</dbReference>
<feature type="compositionally biased region" description="Acidic residues" evidence="9">
    <location>
        <begin position="32"/>
        <end position="54"/>
    </location>
</feature>
<dbReference type="SMART" id="SM01035">
    <property type="entry name" value="BOP1NT"/>
    <property type="match status" value="1"/>
</dbReference>